<dbReference type="PANTHER" id="PTHR21163">
    <property type="entry name" value="PROTEIN G12"/>
    <property type="match status" value="1"/>
</dbReference>
<dbReference type="PANTHER" id="PTHR21163:SF1">
    <property type="entry name" value="PROTEIN G12"/>
    <property type="match status" value="1"/>
</dbReference>
<organism evidence="1">
    <name type="scientific">Xenopsylla cheopis</name>
    <name type="common">Oriental rat flea</name>
    <name type="synonym">Pulex cheopis</name>
    <dbReference type="NCBI Taxonomy" id="163159"/>
    <lineage>
        <taxon>Eukaryota</taxon>
        <taxon>Metazoa</taxon>
        <taxon>Ecdysozoa</taxon>
        <taxon>Arthropoda</taxon>
        <taxon>Hexapoda</taxon>
        <taxon>Insecta</taxon>
        <taxon>Pterygota</taxon>
        <taxon>Neoptera</taxon>
        <taxon>Endopterygota</taxon>
        <taxon>Siphonaptera</taxon>
        <taxon>Pulicidae</taxon>
        <taxon>Xenopsyllinae</taxon>
        <taxon>Xenopsylla</taxon>
    </lineage>
</organism>
<name>A0A6M2DY64_XENCH</name>
<dbReference type="Pfam" id="PF06757">
    <property type="entry name" value="Ins_allergen_rp"/>
    <property type="match status" value="2"/>
</dbReference>
<reference evidence="1" key="1">
    <citation type="submission" date="2020-03" db="EMBL/GenBank/DDBJ databases">
        <title>Transcriptomic Profiling of the Digestive Tract of the Rat Flea, Xenopsylla cheopis, Following Blood Feeding and Infection with Yersinia pestis.</title>
        <authorList>
            <person name="Bland D.M."/>
            <person name="Martens C.A."/>
            <person name="Virtaneva K."/>
            <person name="Kanakabandi K."/>
            <person name="Long D."/>
            <person name="Rosenke R."/>
            <person name="Saturday G.A."/>
            <person name="Hoyt F.H."/>
            <person name="Bruno D.P."/>
            <person name="Ribeiro J.M.C."/>
            <person name="Hinnebusch J."/>
        </authorList>
    </citation>
    <scope>NUCLEOTIDE SEQUENCE</scope>
</reference>
<protein>
    <submittedName>
        <fullName evidence="1">Putative insect allergen related repeat protein</fullName>
    </submittedName>
</protein>
<sequence length="265" mass="30204">MADEIIALLPLDKIVALFYDKMENSPEFAEAFQKIADSYDVFAKIAKFPEVIELADRLRELGVDVDAIIDFFKSFFGWSRQARATRGLAQDVDEFAALIPHEKIADIVREYIANDKEVQHIVEYLKSDKFEVIVVKIAAVQEIKDYVHYLEGKGVKIIEVLNKIAELLGLPTIPTRSAPTTRGWRDMADEIIALLPLDKIVALFYDKMENSPEFAEAFQKIADSYDVFAKIAKFPEVIELADRLRELGVDVDAIIDFFKSFFGWN</sequence>
<dbReference type="EMBL" id="GIIL01005781">
    <property type="protein sequence ID" value="NOV49507.1"/>
    <property type="molecule type" value="Transcribed_RNA"/>
</dbReference>
<dbReference type="AlphaFoldDB" id="A0A6M2DY64"/>
<proteinExistence type="predicted"/>
<dbReference type="InterPro" id="IPR010629">
    <property type="entry name" value="Ins_allergen"/>
</dbReference>
<accession>A0A6M2DY64</accession>
<evidence type="ECO:0000313" key="1">
    <source>
        <dbReference type="EMBL" id="NOV49507.1"/>
    </source>
</evidence>